<feature type="transmembrane region" description="Helical" evidence="6">
    <location>
        <begin position="69"/>
        <end position="96"/>
    </location>
</feature>
<dbReference type="Proteomes" id="UP000837803">
    <property type="component" value="Unassembled WGS sequence"/>
</dbReference>
<keyword evidence="2" id="KW-1003">Cell membrane</keyword>
<feature type="domain" description="Na+/H+ antiporter NhaC-like C-terminal" evidence="7">
    <location>
        <begin position="192"/>
        <end position="493"/>
    </location>
</feature>
<feature type="transmembrane region" description="Helical" evidence="6">
    <location>
        <begin position="394"/>
        <end position="418"/>
    </location>
</feature>
<feature type="transmembrane region" description="Helical" evidence="6">
    <location>
        <begin position="345"/>
        <end position="366"/>
    </location>
</feature>
<evidence type="ECO:0000256" key="5">
    <source>
        <dbReference type="ARBA" id="ARBA00023136"/>
    </source>
</evidence>
<dbReference type="PANTHER" id="PTHR43478">
    <property type="entry name" value="NA+/H+ ANTIPORTER-RELATED"/>
    <property type="match status" value="1"/>
</dbReference>
<feature type="transmembrane region" description="Helical" evidence="6">
    <location>
        <begin position="6"/>
        <end position="23"/>
    </location>
</feature>
<evidence type="ECO:0000256" key="3">
    <source>
        <dbReference type="ARBA" id="ARBA00022692"/>
    </source>
</evidence>
<proteinExistence type="predicted"/>
<name>A0ABM9B2D3_9BACT</name>
<feature type="transmembrane region" description="Helical" evidence="6">
    <location>
        <begin position="430"/>
        <end position="446"/>
    </location>
</feature>
<feature type="transmembrane region" description="Helical" evidence="6">
    <location>
        <begin position="30"/>
        <end position="49"/>
    </location>
</feature>
<dbReference type="EMBL" id="CAKLPZ010000003">
    <property type="protein sequence ID" value="CAH1001513.1"/>
    <property type="molecule type" value="Genomic_DNA"/>
</dbReference>
<feature type="transmembrane region" description="Helical" evidence="6">
    <location>
        <begin position="314"/>
        <end position="333"/>
    </location>
</feature>
<comment type="subcellular location">
    <subcellularLocation>
        <location evidence="1">Cell membrane</location>
        <topology evidence="1">Multi-pass membrane protein</topology>
    </subcellularLocation>
</comment>
<dbReference type="PANTHER" id="PTHR43478:SF1">
    <property type="entry name" value="NA+_H+ ANTIPORTER NHAC-LIKE C-TERMINAL DOMAIN-CONTAINING PROTEIN"/>
    <property type="match status" value="1"/>
</dbReference>
<sequence>MAEQLGILTLLPPVIAILLAILTRQVFISLLAGIFLGYVILADGNPWIGFLDTMQGLVDVFADAGNTRTIMFCALVGALIVFMQRSGGVAGFITAIERRLRSYEERQDGSSRKVVQLLAWITGVLVFVESSISVLTVGTLYRPIFDKLGLSREKLAYIADSSSAPSSILIPFNGWGAFIMTLLAAQGFENPFSTMLQAMGYNFYALAAILLVPTVILTGVEWGPMKRAEQRARRGQTLNEGATPVVDEELTSIEAKEGVTPRAVNMVIPIAVMVVFMPFMLAYTGWEEARTALGAGASAGAMIFQAIGSGSGSTAVLVAVTLSILVSMTFYKAQGIFGIRESVDLVLKGIAGLIPLALLMLLAFAIGGLCRQLETGIYVSEVARGWLSPGLVPFLVFVVTCFIAFSTGTSWGTFAIMIPIAVPMARDMDANVLMAVAAVLGGGVFGDHCSPISDTTILSSMASSTDHIDHVKTQLPYAGLAGGIAAGLYLVLGLVW</sequence>
<feature type="transmembrane region" description="Helical" evidence="6">
    <location>
        <begin position="475"/>
        <end position="495"/>
    </location>
</feature>
<dbReference type="InterPro" id="IPR018461">
    <property type="entry name" value="Na/H_Antiport_NhaC-like_C"/>
</dbReference>
<evidence type="ECO:0000313" key="8">
    <source>
        <dbReference type="EMBL" id="CAH1001513.1"/>
    </source>
</evidence>
<evidence type="ECO:0000259" key="7">
    <source>
        <dbReference type="Pfam" id="PF03553"/>
    </source>
</evidence>
<organism evidence="8 9">
    <name type="scientific">Neolewinella maritima</name>
    <dbReference type="NCBI Taxonomy" id="1383882"/>
    <lineage>
        <taxon>Bacteria</taxon>
        <taxon>Pseudomonadati</taxon>
        <taxon>Bacteroidota</taxon>
        <taxon>Saprospiria</taxon>
        <taxon>Saprospirales</taxon>
        <taxon>Lewinellaceae</taxon>
        <taxon>Neolewinella</taxon>
    </lineage>
</organism>
<dbReference type="RefSeq" id="WP_238751365.1">
    <property type="nucleotide sequence ID" value="NZ_CAKLPZ010000003.1"/>
</dbReference>
<evidence type="ECO:0000313" key="9">
    <source>
        <dbReference type="Proteomes" id="UP000837803"/>
    </source>
</evidence>
<feature type="transmembrane region" description="Helical" evidence="6">
    <location>
        <begin position="200"/>
        <end position="220"/>
    </location>
</feature>
<feature type="transmembrane region" description="Helical" evidence="6">
    <location>
        <begin position="117"/>
        <end position="141"/>
    </location>
</feature>
<feature type="transmembrane region" description="Helical" evidence="6">
    <location>
        <begin position="266"/>
        <end position="284"/>
    </location>
</feature>
<gene>
    <name evidence="8" type="ORF">LEM8419_02416</name>
</gene>
<keyword evidence="3 6" id="KW-0812">Transmembrane</keyword>
<keyword evidence="5 6" id="KW-0472">Membrane</keyword>
<comment type="caution">
    <text evidence="8">The sequence shown here is derived from an EMBL/GenBank/DDBJ whole genome shotgun (WGS) entry which is preliminary data.</text>
</comment>
<evidence type="ECO:0000256" key="6">
    <source>
        <dbReference type="SAM" id="Phobius"/>
    </source>
</evidence>
<accession>A0ABM9B2D3</accession>
<evidence type="ECO:0000256" key="1">
    <source>
        <dbReference type="ARBA" id="ARBA00004651"/>
    </source>
</evidence>
<evidence type="ECO:0000256" key="4">
    <source>
        <dbReference type="ARBA" id="ARBA00022989"/>
    </source>
</evidence>
<keyword evidence="4 6" id="KW-1133">Transmembrane helix</keyword>
<evidence type="ECO:0000256" key="2">
    <source>
        <dbReference type="ARBA" id="ARBA00022475"/>
    </source>
</evidence>
<protein>
    <recommendedName>
        <fullName evidence="7">Na+/H+ antiporter NhaC-like C-terminal domain-containing protein</fullName>
    </recommendedName>
</protein>
<keyword evidence="9" id="KW-1185">Reference proteome</keyword>
<dbReference type="Pfam" id="PF03553">
    <property type="entry name" value="Na_H_antiporter"/>
    <property type="match status" value="1"/>
</dbReference>
<reference evidence="8" key="1">
    <citation type="submission" date="2021-12" db="EMBL/GenBank/DDBJ databases">
        <authorList>
            <person name="Rodrigo-Torres L."/>
            <person name="Arahal R. D."/>
            <person name="Lucena T."/>
        </authorList>
    </citation>
    <scope>NUCLEOTIDE SEQUENCE</scope>
    <source>
        <strain evidence="8">CECT 8419</strain>
    </source>
</reference>